<feature type="domain" description="PDZ" evidence="6">
    <location>
        <begin position="165"/>
        <end position="244"/>
    </location>
</feature>
<accession>A0A7Y0HFQ6</accession>
<dbReference type="RefSeq" id="WP_169624456.1">
    <property type="nucleotide sequence ID" value="NZ_JABBNT010000002.1"/>
</dbReference>
<proteinExistence type="inferred from homology"/>
<dbReference type="InterPro" id="IPR036034">
    <property type="entry name" value="PDZ_sf"/>
</dbReference>
<dbReference type="Gene3D" id="3.30.750.44">
    <property type="match status" value="1"/>
</dbReference>
<dbReference type="Pfam" id="PF00595">
    <property type="entry name" value="PDZ"/>
    <property type="match status" value="1"/>
</dbReference>
<keyword evidence="2 5" id="KW-0645">Protease</keyword>
<evidence type="ECO:0000256" key="2">
    <source>
        <dbReference type="ARBA" id="ARBA00022670"/>
    </source>
</evidence>
<evidence type="ECO:0000256" key="3">
    <source>
        <dbReference type="ARBA" id="ARBA00022801"/>
    </source>
</evidence>
<keyword evidence="8" id="KW-1185">Reference proteome</keyword>
<dbReference type="InterPro" id="IPR004447">
    <property type="entry name" value="Peptidase_S41A"/>
</dbReference>
<gene>
    <name evidence="7" type="ORF">HH303_06670</name>
</gene>
<dbReference type="SMART" id="SM00228">
    <property type="entry name" value="PDZ"/>
    <property type="match status" value="1"/>
</dbReference>
<evidence type="ECO:0000259" key="6">
    <source>
        <dbReference type="PROSITE" id="PS50106"/>
    </source>
</evidence>
<keyword evidence="4 5" id="KW-0720">Serine protease</keyword>
<reference evidence="7 8" key="1">
    <citation type="submission" date="2020-04" db="EMBL/GenBank/DDBJ databases">
        <title>Rhodospirillaceae bacterium KN72 isolated from deep sea.</title>
        <authorList>
            <person name="Zhang D.-C."/>
        </authorList>
    </citation>
    <scope>NUCLEOTIDE SEQUENCE [LARGE SCALE GENOMIC DNA]</scope>
    <source>
        <strain evidence="7 8">KN72</strain>
    </source>
</reference>
<dbReference type="InterPro" id="IPR001478">
    <property type="entry name" value="PDZ"/>
</dbReference>
<evidence type="ECO:0000256" key="1">
    <source>
        <dbReference type="ARBA" id="ARBA00009179"/>
    </source>
</evidence>
<dbReference type="SUPFAM" id="SSF52096">
    <property type="entry name" value="ClpP/crotonase"/>
    <property type="match status" value="1"/>
</dbReference>
<sequence>MLFPAIAPHPFRSVTAIFCGTVLLSACASGPDSDPILNARMKTMFEAIYTETANVHIDPVDLPRFTRTGLSAFKAIDTALEPEIDERAFVFKYDDEPIFTQYLTVAANEPTYWADMVTQAVRQSRIASESFADLPEEDYYETFADAALAGLDRFSRYANPRDAAALKAERVGFGGIGIEIESHPDGARIEQVEPGKPAAAAGLVVGDRIAAIDGSSIRNLPLRTITEKLRGPVDTAVSLTIRRDGLPNPLSVEVGRTQIVPNTVFLSRINDHAVIRISSFNERTSKRLAEAVSQARSETGTALTGLILDLRGNLGGLLDQAVDSADLFLDAGLISRADGRHPRSHQRFEAEPGDVAEGLPVVVLINGASASAAEILAAALQDHGRAVLVGMNSFGKGSIQTVIDMPNGGELYITWARFMAPSGYALDRLGIMPTVCTSGATDAVTTLNTALSGGPDGARTMLDRRRRANAADEKTAKAILSLCPWRPHASGDIDIGIAELLLDSPALMRRALDIGRFADAS</sequence>
<dbReference type="GO" id="GO:0008236">
    <property type="term" value="F:serine-type peptidase activity"/>
    <property type="evidence" value="ECO:0007669"/>
    <property type="project" value="UniProtKB-KW"/>
</dbReference>
<name>A0A7Y0HFQ6_9PROT</name>
<dbReference type="PANTHER" id="PTHR32060:SF30">
    <property type="entry name" value="CARBOXY-TERMINAL PROCESSING PROTEASE CTPA"/>
    <property type="match status" value="1"/>
</dbReference>
<dbReference type="GO" id="GO:0004175">
    <property type="term" value="F:endopeptidase activity"/>
    <property type="evidence" value="ECO:0007669"/>
    <property type="project" value="TreeGrafter"/>
</dbReference>
<dbReference type="CDD" id="cd06782">
    <property type="entry name" value="cpPDZ_CPP-like"/>
    <property type="match status" value="1"/>
</dbReference>
<dbReference type="SUPFAM" id="SSF50156">
    <property type="entry name" value="PDZ domain-like"/>
    <property type="match status" value="1"/>
</dbReference>
<dbReference type="PROSITE" id="PS50106">
    <property type="entry name" value="PDZ"/>
    <property type="match status" value="1"/>
</dbReference>
<dbReference type="SMART" id="SM00245">
    <property type="entry name" value="TSPc"/>
    <property type="match status" value="1"/>
</dbReference>
<dbReference type="CDD" id="cd07560">
    <property type="entry name" value="Peptidase_S41_CPP"/>
    <property type="match status" value="1"/>
</dbReference>
<dbReference type="EMBL" id="JABBNT010000002">
    <property type="protein sequence ID" value="NMM44152.1"/>
    <property type="molecule type" value="Genomic_DNA"/>
</dbReference>
<evidence type="ECO:0000313" key="7">
    <source>
        <dbReference type="EMBL" id="NMM44152.1"/>
    </source>
</evidence>
<comment type="similarity">
    <text evidence="1 5">Belongs to the peptidase S41A family.</text>
</comment>
<dbReference type="PANTHER" id="PTHR32060">
    <property type="entry name" value="TAIL-SPECIFIC PROTEASE"/>
    <property type="match status" value="1"/>
</dbReference>
<dbReference type="GO" id="GO:0006508">
    <property type="term" value="P:proteolysis"/>
    <property type="evidence" value="ECO:0007669"/>
    <property type="project" value="UniProtKB-KW"/>
</dbReference>
<evidence type="ECO:0000313" key="8">
    <source>
        <dbReference type="Proteomes" id="UP000539372"/>
    </source>
</evidence>
<keyword evidence="3 5" id="KW-0378">Hydrolase</keyword>
<dbReference type="Proteomes" id="UP000539372">
    <property type="component" value="Unassembled WGS sequence"/>
</dbReference>
<dbReference type="Gene3D" id="3.90.226.10">
    <property type="entry name" value="2-enoyl-CoA Hydratase, Chain A, domain 1"/>
    <property type="match status" value="1"/>
</dbReference>
<dbReference type="Gene3D" id="2.30.42.10">
    <property type="match status" value="1"/>
</dbReference>
<organism evidence="7 8">
    <name type="scientific">Pacificispira spongiicola</name>
    <dbReference type="NCBI Taxonomy" id="2729598"/>
    <lineage>
        <taxon>Bacteria</taxon>
        <taxon>Pseudomonadati</taxon>
        <taxon>Pseudomonadota</taxon>
        <taxon>Alphaproteobacteria</taxon>
        <taxon>Rhodospirillales</taxon>
        <taxon>Rhodospirillaceae</taxon>
        <taxon>Pacificispira</taxon>
    </lineage>
</organism>
<dbReference type="GO" id="GO:0030288">
    <property type="term" value="C:outer membrane-bounded periplasmic space"/>
    <property type="evidence" value="ECO:0007669"/>
    <property type="project" value="TreeGrafter"/>
</dbReference>
<dbReference type="InterPro" id="IPR005151">
    <property type="entry name" value="Tail-specific_protease"/>
</dbReference>
<dbReference type="GO" id="GO:0007165">
    <property type="term" value="P:signal transduction"/>
    <property type="evidence" value="ECO:0007669"/>
    <property type="project" value="TreeGrafter"/>
</dbReference>
<comment type="caution">
    <text evidence="7">The sequence shown here is derived from an EMBL/GenBank/DDBJ whole genome shotgun (WGS) entry which is preliminary data.</text>
</comment>
<evidence type="ECO:0000256" key="4">
    <source>
        <dbReference type="ARBA" id="ARBA00022825"/>
    </source>
</evidence>
<dbReference type="Pfam" id="PF03572">
    <property type="entry name" value="Peptidase_S41"/>
    <property type="match status" value="1"/>
</dbReference>
<evidence type="ECO:0000256" key="5">
    <source>
        <dbReference type="RuleBase" id="RU004404"/>
    </source>
</evidence>
<dbReference type="NCBIfam" id="TIGR00225">
    <property type="entry name" value="prc"/>
    <property type="match status" value="1"/>
</dbReference>
<dbReference type="AlphaFoldDB" id="A0A7Y0HFQ6"/>
<protein>
    <submittedName>
        <fullName evidence="7">PDZ domain-containing protein</fullName>
    </submittedName>
</protein>
<dbReference type="InterPro" id="IPR029045">
    <property type="entry name" value="ClpP/crotonase-like_dom_sf"/>
</dbReference>